<proteinExistence type="predicted"/>
<comment type="caution">
    <text evidence="2">The sequence shown here is derived from an EMBL/GenBank/DDBJ whole genome shotgun (WGS) entry which is preliminary data.</text>
</comment>
<name>A0A917Y3Z3_9BACI</name>
<dbReference type="InterPro" id="IPR025439">
    <property type="entry name" value="Spore_coat_CotO"/>
</dbReference>
<accession>A0A917Y3Z3</accession>
<dbReference type="AlphaFoldDB" id="A0A917Y3Z3"/>
<dbReference type="RefSeq" id="WP_188859128.1">
    <property type="nucleotide sequence ID" value="NZ_BMOS01000036.1"/>
</dbReference>
<organism evidence="2 3">
    <name type="scientific">Oceanobacillus indicireducens</name>
    <dbReference type="NCBI Taxonomy" id="1004261"/>
    <lineage>
        <taxon>Bacteria</taxon>
        <taxon>Bacillati</taxon>
        <taxon>Bacillota</taxon>
        <taxon>Bacilli</taxon>
        <taxon>Bacillales</taxon>
        <taxon>Bacillaceae</taxon>
        <taxon>Oceanobacillus</taxon>
    </lineage>
</organism>
<dbReference type="Proteomes" id="UP000624041">
    <property type="component" value="Unassembled WGS sequence"/>
</dbReference>
<evidence type="ECO:0008006" key="4">
    <source>
        <dbReference type="Google" id="ProtNLM"/>
    </source>
</evidence>
<reference evidence="2" key="1">
    <citation type="journal article" date="2014" name="Int. J. Syst. Evol. Microbiol.">
        <title>Complete genome sequence of Corynebacterium casei LMG S-19264T (=DSM 44701T), isolated from a smear-ripened cheese.</title>
        <authorList>
            <consortium name="US DOE Joint Genome Institute (JGI-PGF)"/>
            <person name="Walter F."/>
            <person name="Albersmeier A."/>
            <person name="Kalinowski J."/>
            <person name="Ruckert C."/>
        </authorList>
    </citation>
    <scope>NUCLEOTIDE SEQUENCE</scope>
    <source>
        <strain evidence="2">JCM 17251</strain>
    </source>
</reference>
<dbReference type="Pfam" id="PF14153">
    <property type="entry name" value="Spore_coat_CotO"/>
    <property type="match status" value="1"/>
</dbReference>
<gene>
    <name evidence="2" type="ORF">GCM10007971_34120</name>
</gene>
<feature type="compositionally biased region" description="Basic and acidic residues" evidence="1">
    <location>
        <begin position="35"/>
        <end position="44"/>
    </location>
</feature>
<protein>
    <recommendedName>
        <fullName evidence="4">Spore coat protein CotO</fullName>
    </recommendedName>
</protein>
<feature type="region of interest" description="Disordered" evidence="1">
    <location>
        <begin position="27"/>
        <end position="73"/>
    </location>
</feature>
<evidence type="ECO:0000313" key="3">
    <source>
        <dbReference type="Proteomes" id="UP000624041"/>
    </source>
</evidence>
<keyword evidence="3" id="KW-1185">Reference proteome</keyword>
<evidence type="ECO:0000313" key="2">
    <source>
        <dbReference type="EMBL" id="GGN65368.1"/>
    </source>
</evidence>
<evidence type="ECO:0000256" key="1">
    <source>
        <dbReference type="SAM" id="MobiDB-lite"/>
    </source>
</evidence>
<reference evidence="2" key="2">
    <citation type="submission" date="2020-09" db="EMBL/GenBank/DDBJ databases">
        <authorList>
            <person name="Sun Q."/>
            <person name="Ohkuma M."/>
        </authorList>
    </citation>
    <scope>NUCLEOTIDE SEQUENCE</scope>
    <source>
        <strain evidence="2">JCM 17251</strain>
    </source>
</reference>
<sequence>MDKERYAKDPLLYIHQTRTEKINANMQQYYRSSKMKRESTEEKPSSPGRIKKMSPVYNHNSETDESESEDTEQIKNKNFQEMTVEEQLVYLTDKPSYAPRIVCEIRTNQRSYRGVVLNYVDGVVTIRSGRRRLEISREEIERIRLLSL</sequence>
<dbReference type="EMBL" id="BMOS01000036">
    <property type="protein sequence ID" value="GGN65368.1"/>
    <property type="molecule type" value="Genomic_DNA"/>
</dbReference>